<keyword evidence="4 8" id="KW-0418">Kinase</keyword>
<evidence type="ECO:0000313" key="8">
    <source>
        <dbReference type="EMBL" id="NYE73797.1"/>
    </source>
</evidence>
<dbReference type="Pfam" id="PF02782">
    <property type="entry name" value="FGGY_C"/>
    <property type="match status" value="1"/>
</dbReference>
<dbReference type="InterPro" id="IPR018484">
    <property type="entry name" value="FGGY_N"/>
</dbReference>
<proteinExistence type="inferred from homology"/>
<dbReference type="Pfam" id="PF00370">
    <property type="entry name" value="FGGY_N"/>
    <property type="match status" value="1"/>
</dbReference>
<dbReference type="InterPro" id="IPR018485">
    <property type="entry name" value="FGGY_C"/>
</dbReference>
<dbReference type="EC" id="2.7.1.30" evidence="8"/>
<accession>A0A7Y9IBJ4</accession>
<sequence length="483" mass="50310">MPAAEPVIIAIDQGTTNSKAIAVTAAGAVVAQGAAPVEVRTPGPDRVEQDPEQLWDSVCAAVADCRRTPTGPVQALAISNQRESVVAWDRETGRPFGPVIGWQDTRTAERCARLVAEPGADDLVRSLTGLRIDPMFSAPKINELLRTAGAPVDRIAVGTVDSWLCWRLTGHDHVIEAGNASRTLLFDVDRLMWSHELLGLFGVPESALPAVINSDTRLPTRTELPGIEGRPEIAAVLADSHAALYGQGCTAPGTAKATYGTGSSVMTPVNDFDPEPSPVPTTLAWLTDFPTYGREGNIVSSGAALAWLAPLLGLASVADLLALAGSVPDSGGVSFVPAFGGLGAPHWLRDAEPTFAGLSAGTTRAQLARAAVDAVAHQVADVIDTITGEGVAIDQLRVDGGVTASTLVMQTQADLLGLEVRVAPVPEVSAVGAARLAWASLGAADAWPDLDQDPAGVFAPAIGADEREARRDRWRTAIGSARR</sequence>
<evidence type="ECO:0000256" key="3">
    <source>
        <dbReference type="ARBA" id="ARBA00022741"/>
    </source>
</evidence>
<keyword evidence="3" id="KW-0547">Nucleotide-binding</keyword>
<dbReference type="InterPro" id="IPR000577">
    <property type="entry name" value="Carb_kinase_FGGY"/>
</dbReference>
<dbReference type="AlphaFoldDB" id="A0A7Y9IBJ4"/>
<dbReference type="InterPro" id="IPR043129">
    <property type="entry name" value="ATPase_NBD"/>
</dbReference>
<comment type="similarity">
    <text evidence="1">Belongs to the FGGY kinase family.</text>
</comment>
<dbReference type="EMBL" id="JACCBU010000001">
    <property type="protein sequence ID" value="NYE73797.1"/>
    <property type="molecule type" value="Genomic_DNA"/>
</dbReference>
<keyword evidence="5" id="KW-0067">ATP-binding</keyword>
<dbReference type="GO" id="GO:0005829">
    <property type="term" value="C:cytosol"/>
    <property type="evidence" value="ECO:0007669"/>
    <property type="project" value="TreeGrafter"/>
</dbReference>
<evidence type="ECO:0000256" key="1">
    <source>
        <dbReference type="ARBA" id="ARBA00009156"/>
    </source>
</evidence>
<keyword evidence="2 8" id="KW-0808">Transferase</keyword>
<evidence type="ECO:0000259" key="7">
    <source>
        <dbReference type="Pfam" id="PF02782"/>
    </source>
</evidence>
<dbReference type="GO" id="GO:0004370">
    <property type="term" value="F:glycerol kinase activity"/>
    <property type="evidence" value="ECO:0007669"/>
    <property type="project" value="UniProtKB-EC"/>
</dbReference>
<dbReference type="Gene3D" id="3.30.420.40">
    <property type="match status" value="2"/>
</dbReference>
<feature type="domain" description="Carbohydrate kinase FGGY N-terminal" evidence="6">
    <location>
        <begin position="7"/>
        <end position="216"/>
    </location>
</feature>
<feature type="domain" description="Carbohydrate kinase FGGY C-terminal" evidence="7">
    <location>
        <begin position="256"/>
        <end position="439"/>
    </location>
</feature>
<dbReference type="PIRSF" id="PIRSF000538">
    <property type="entry name" value="GlpK"/>
    <property type="match status" value="1"/>
</dbReference>
<evidence type="ECO:0000313" key="9">
    <source>
        <dbReference type="Proteomes" id="UP000569914"/>
    </source>
</evidence>
<keyword evidence="9" id="KW-1185">Reference proteome</keyword>
<dbReference type="PANTHER" id="PTHR10196">
    <property type="entry name" value="SUGAR KINASE"/>
    <property type="match status" value="1"/>
</dbReference>
<dbReference type="SUPFAM" id="SSF53067">
    <property type="entry name" value="Actin-like ATPase domain"/>
    <property type="match status" value="2"/>
</dbReference>
<evidence type="ECO:0000256" key="4">
    <source>
        <dbReference type="ARBA" id="ARBA00022777"/>
    </source>
</evidence>
<dbReference type="GO" id="GO:0019563">
    <property type="term" value="P:glycerol catabolic process"/>
    <property type="evidence" value="ECO:0007669"/>
    <property type="project" value="TreeGrafter"/>
</dbReference>
<evidence type="ECO:0000256" key="2">
    <source>
        <dbReference type="ARBA" id="ARBA00022679"/>
    </source>
</evidence>
<name>A0A7Y9IBJ4_9ACTN</name>
<dbReference type="GO" id="GO:0005524">
    <property type="term" value="F:ATP binding"/>
    <property type="evidence" value="ECO:0007669"/>
    <property type="project" value="UniProtKB-KW"/>
</dbReference>
<protein>
    <submittedName>
        <fullName evidence="8">Glycerol kinase</fullName>
        <ecNumber evidence="8">2.7.1.30</ecNumber>
    </submittedName>
</protein>
<comment type="caution">
    <text evidence="8">The sequence shown here is derived from an EMBL/GenBank/DDBJ whole genome shotgun (WGS) entry which is preliminary data.</text>
</comment>
<dbReference type="PANTHER" id="PTHR10196:SF69">
    <property type="entry name" value="GLYCEROL KINASE"/>
    <property type="match status" value="1"/>
</dbReference>
<reference evidence="8 9" key="1">
    <citation type="submission" date="2020-07" db="EMBL/GenBank/DDBJ databases">
        <title>Sequencing the genomes of 1000 actinobacteria strains.</title>
        <authorList>
            <person name="Klenk H.-P."/>
        </authorList>
    </citation>
    <scope>NUCLEOTIDE SEQUENCE [LARGE SCALE GENOMIC DNA]</scope>
    <source>
        <strain evidence="8 9">DSM 22083</strain>
    </source>
</reference>
<dbReference type="Proteomes" id="UP000569914">
    <property type="component" value="Unassembled WGS sequence"/>
</dbReference>
<evidence type="ECO:0000259" key="6">
    <source>
        <dbReference type="Pfam" id="PF00370"/>
    </source>
</evidence>
<dbReference type="RefSeq" id="WP_179755566.1">
    <property type="nucleotide sequence ID" value="NZ_JACCBU010000001.1"/>
</dbReference>
<gene>
    <name evidence="8" type="ORF">BKA15_005126</name>
</gene>
<organism evidence="8 9">
    <name type="scientific">Microlunatus parietis</name>
    <dbReference type="NCBI Taxonomy" id="682979"/>
    <lineage>
        <taxon>Bacteria</taxon>
        <taxon>Bacillati</taxon>
        <taxon>Actinomycetota</taxon>
        <taxon>Actinomycetes</taxon>
        <taxon>Propionibacteriales</taxon>
        <taxon>Propionibacteriaceae</taxon>
        <taxon>Microlunatus</taxon>
    </lineage>
</organism>
<evidence type="ECO:0000256" key="5">
    <source>
        <dbReference type="ARBA" id="ARBA00022840"/>
    </source>
</evidence>